<keyword evidence="1" id="KW-0732">Signal</keyword>
<reference evidence="2 3" key="1">
    <citation type="submission" date="2024-09" db="EMBL/GenBank/DDBJ databases">
        <authorList>
            <person name="Zhang Z.-H."/>
        </authorList>
    </citation>
    <scope>NUCLEOTIDE SEQUENCE [LARGE SCALE GENOMIC DNA]</scope>
    <source>
        <strain evidence="2 3">HHTR114</strain>
    </source>
</reference>
<accession>A0ABW1KW87</accession>
<evidence type="ECO:0000313" key="2">
    <source>
        <dbReference type="EMBL" id="MFC6036370.1"/>
    </source>
</evidence>
<evidence type="ECO:0008006" key="4">
    <source>
        <dbReference type="Google" id="ProtNLM"/>
    </source>
</evidence>
<sequence>MNSRTTVCLIAAAIFTGACQTVAPKTPAVLASADDATIAQVKSVLADAVGRATIDLGPGDLSRTSTISVLPPPLAAREDRSMATPVVFDIMLSGGDCYAVRRETGEAFALGVPCLAATGN</sequence>
<dbReference type="Proteomes" id="UP001596116">
    <property type="component" value="Unassembled WGS sequence"/>
</dbReference>
<keyword evidence="3" id="KW-1185">Reference proteome</keyword>
<gene>
    <name evidence="2" type="ORF">ACFMB1_12515</name>
</gene>
<evidence type="ECO:0000313" key="3">
    <source>
        <dbReference type="Proteomes" id="UP001596116"/>
    </source>
</evidence>
<dbReference type="EMBL" id="JBHPON010000002">
    <property type="protein sequence ID" value="MFC6036370.1"/>
    <property type="molecule type" value="Genomic_DNA"/>
</dbReference>
<name>A0ABW1KW87_9PROT</name>
<dbReference type="RefSeq" id="WP_379882401.1">
    <property type="nucleotide sequence ID" value="NZ_JBHPON010000002.1"/>
</dbReference>
<evidence type="ECO:0000256" key="1">
    <source>
        <dbReference type="SAM" id="SignalP"/>
    </source>
</evidence>
<feature type="chain" id="PRO_5046635677" description="Lipoprotein" evidence="1">
    <location>
        <begin position="24"/>
        <end position="120"/>
    </location>
</feature>
<feature type="signal peptide" evidence="1">
    <location>
        <begin position="1"/>
        <end position="23"/>
    </location>
</feature>
<dbReference type="PROSITE" id="PS51257">
    <property type="entry name" value="PROKAR_LIPOPROTEIN"/>
    <property type="match status" value="1"/>
</dbReference>
<protein>
    <recommendedName>
        <fullName evidence="4">Lipoprotein</fullName>
    </recommendedName>
</protein>
<proteinExistence type="predicted"/>
<organism evidence="2 3">
    <name type="scientific">Hyphococcus aureus</name>
    <dbReference type="NCBI Taxonomy" id="2666033"/>
    <lineage>
        <taxon>Bacteria</taxon>
        <taxon>Pseudomonadati</taxon>
        <taxon>Pseudomonadota</taxon>
        <taxon>Alphaproteobacteria</taxon>
        <taxon>Parvularculales</taxon>
        <taxon>Parvularculaceae</taxon>
        <taxon>Hyphococcus</taxon>
    </lineage>
</organism>
<comment type="caution">
    <text evidence="2">The sequence shown here is derived from an EMBL/GenBank/DDBJ whole genome shotgun (WGS) entry which is preliminary data.</text>
</comment>